<dbReference type="EMBL" id="BAAAHK010000013">
    <property type="protein sequence ID" value="GAA0953233.1"/>
    <property type="molecule type" value="Genomic_DNA"/>
</dbReference>
<dbReference type="Pfam" id="PF06841">
    <property type="entry name" value="Phage_T4_gp19"/>
    <property type="match status" value="1"/>
</dbReference>
<dbReference type="InterPro" id="IPR010667">
    <property type="entry name" value="Phage_T4_Gp19"/>
</dbReference>
<sequence>MTGTTFATVAGKALSPPVVSAPRFFVMCEGWTAGIGFSKLAGFTSEVEIQEYSYNGRLGNVHSKQFGRAKAPTIVLERALDRTGFAQLYGWHVLARANNPLAKLPASFDICDSSGEPAMACLLENAWCSKLELDAAQAGGAAVLMMRATLSCDSIIQL</sequence>
<gene>
    <name evidence="1" type="ORF">GCM10009554_57360</name>
</gene>
<protein>
    <recommendedName>
        <fullName evidence="3">Phage tail-like protein</fullName>
    </recommendedName>
</protein>
<name>A0ABN1RA85_9ACTN</name>
<evidence type="ECO:0000313" key="2">
    <source>
        <dbReference type="Proteomes" id="UP001500542"/>
    </source>
</evidence>
<organism evidence="1 2">
    <name type="scientific">Kribbella koreensis</name>
    <dbReference type="NCBI Taxonomy" id="57909"/>
    <lineage>
        <taxon>Bacteria</taxon>
        <taxon>Bacillati</taxon>
        <taxon>Actinomycetota</taxon>
        <taxon>Actinomycetes</taxon>
        <taxon>Propionibacteriales</taxon>
        <taxon>Kribbellaceae</taxon>
        <taxon>Kribbella</taxon>
    </lineage>
</organism>
<comment type="caution">
    <text evidence="1">The sequence shown here is derived from an EMBL/GenBank/DDBJ whole genome shotgun (WGS) entry which is preliminary data.</text>
</comment>
<dbReference type="RefSeq" id="WP_343976777.1">
    <property type="nucleotide sequence ID" value="NZ_BAAAHK010000013.1"/>
</dbReference>
<reference evidence="1 2" key="1">
    <citation type="journal article" date="2019" name="Int. J. Syst. Evol. Microbiol.">
        <title>The Global Catalogue of Microorganisms (GCM) 10K type strain sequencing project: providing services to taxonomists for standard genome sequencing and annotation.</title>
        <authorList>
            <consortium name="The Broad Institute Genomics Platform"/>
            <consortium name="The Broad Institute Genome Sequencing Center for Infectious Disease"/>
            <person name="Wu L."/>
            <person name="Ma J."/>
        </authorList>
    </citation>
    <scope>NUCLEOTIDE SEQUENCE [LARGE SCALE GENOMIC DNA]</scope>
    <source>
        <strain evidence="1 2">JCM 10977</strain>
    </source>
</reference>
<evidence type="ECO:0000313" key="1">
    <source>
        <dbReference type="EMBL" id="GAA0953233.1"/>
    </source>
</evidence>
<dbReference type="Proteomes" id="UP001500542">
    <property type="component" value="Unassembled WGS sequence"/>
</dbReference>
<keyword evidence="2" id="KW-1185">Reference proteome</keyword>
<evidence type="ECO:0008006" key="3">
    <source>
        <dbReference type="Google" id="ProtNLM"/>
    </source>
</evidence>
<accession>A0ABN1RA85</accession>
<proteinExistence type="predicted"/>